<keyword evidence="3" id="KW-1185">Reference proteome</keyword>
<reference evidence="3" key="1">
    <citation type="submission" date="2009-02" db="EMBL/GenBank/DDBJ databases">
        <title>Annotation of Streptomyces viridochromogenes strain DSM 40736.</title>
        <authorList>
            <consortium name="The Broad Institute Genome Sequencing Platform"/>
            <consortium name="Broad Institute Microbial Sequencing Center"/>
            <person name="Fischbach M."/>
            <person name="Godfrey P."/>
            <person name="Ward D."/>
            <person name="Young S."/>
            <person name="Zeng Q."/>
            <person name="Koehrsen M."/>
            <person name="Alvarado L."/>
            <person name="Berlin A.M."/>
            <person name="Bochicchio J."/>
            <person name="Borenstein D."/>
            <person name="Chapman S.B."/>
            <person name="Chen Z."/>
            <person name="Engels R."/>
            <person name="Freedman E."/>
            <person name="Gellesch M."/>
            <person name="Goldberg J."/>
            <person name="Griggs A."/>
            <person name="Gujja S."/>
            <person name="Heilman E.R."/>
            <person name="Heiman D.I."/>
            <person name="Hepburn T.A."/>
            <person name="Howarth C."/>
            <person name="Jen D."/>
            <person name="Larson L."/>
            <person name="Lewis B."/>
            <person name="Mehta T."/>
            <person name="Park D."/>
            <person name="Pearson M."/>
            <person name="Richards J."/>
            <person name="Roberts A."/>
            <person name="Saif S."/>
            <person name="Shea T.D."/>
            <person name="Shenoy N."/>
            <person name="Sisk P."/>
            <person name="Stolte C."/>
            <person name="Sykes S.N."/>
            <person name="Thomson T."/>
            <person name="Walk T."/>
            <person name="White J."/>
            <person name="Yandava C."/>
            <person name="Straight P."/>
            <person name="Clardy J."/>
            <person name="Hung D."/>
            <person name="Kolter R."/>
            <person name="Mekalanos J."/>
            <person name="Walker S."/>
            <person name="Walsh C.T."/>
            <person name="Wieland-Brown L.C."/>
            <person name="Haas B."/>
            <person name="Nusbaum C."/>
            <person name="Birren B."/>
        </authorList>
    </citation>
    <scope>NUCLEOTIDE SEQUENCE [LARGE SCALE GENOMIC DNA]</scope>
    <source>
        <strain evidence="3">DSM 40736 / JCM 4977 / BCRC 1201 / Tue 494</strain>
    </source>
</reference>
<evidence type="ECO:0000313" key="3">
    <source>
        <dbReference type="Proteomes" id="UP000004184"/>
    </source>
</evidence>
<evidence type="ECO:0000313" key="2">
    <source>
        <dbReference type="EMBL" id="EFL33635.1"/>
    </source>
</evidence>
<name>D9X2G6_STRVT</name>
<dbReference type="AlphaFoldDB" id="D9X2G6"/>
<protein>
    <submittedName>
        <fullName evidence="2">Predicted protein</fullName>
    </submittedName>
</protein>
<gene>
    <name evidence="2" type="ORF">SSQG_04153</name>
</gene>
<dbReference type="EMBL" id="GG657757">
    <property type="protein sequence ID" value="EFL33635.1"/>
    <property type="molecule type" value="Genomic_DNA"/>
</dbReference>
<proteinExistence type="predicted"/>
<accession>D9X2G6</accession>
<sequence>MGTEYTPADPSTGEPESNYGDTYSESEVTEDASGMGYTSTSDYVSGENALTPIDDSESDYESEEEDYGDGDDD</sequence>
<dbReference type="RefSeq" id="WP_003991743.1">
    <property type="nucleotide sequence ID" value="NZ_GG657757.1"/>
</dbReference>
<feature type="compositionally biased region" description="Acidic residues" evidence="1">
    <location>
        <begin position="54"/>
        <end position="73"/>
    </location>
</feature>
<dbReference type="HOGENOM" id="CLU_2703457_0_0_11"/>
<feature type="region of interest" description="Disordered" evidence="1">
    <location>
        <begin position="1"/>
        <end position="73"/>
    </location>
</feature>
<organism evidence="2 3">
    <name type="scientific">Streptomyces viridochromogenes (strain DSM 40736 / JCM 4977 / BCRC 1201 / Tue 494)</name>
    <dbReference type="NCBI Taxonomy" id="591159"/>
    <lineage>
        <taxon>Bacteria</taxon>
        <taxon>Bacillati</taxon>
        <taxon>Actinomycetota</taxon>
        <taxon>Actinomycetes</taxon>
        <taxon>Kitasatosporales</taxon>
        <taxon>Streptomycetaceae</taxon>
        <taxon>Streptomyces</taxon>
    </lineage>
</organism>
<evidence type="ECO:0000256" key="1">
    <source>
        <dbReference type="SAM" id="MobiDB-lite"/>
    </source>
</evidence>
<dbReference type="Proteomes" id="UP000004184">
    <property type="component" value="Unassembled WGS sequence"/>
</dbReference>